<evidence type="ECO:0000256" key="1">
    <source>
        <dbReference type="ARBA" id="ARBA00004173"/>
    </source>
</evidence>
<proteinExistence type="predicted"/>
<organism evidence="5">
    <name type="scientific">Blastobotrys adeninivorans</name>
    <name type="common">Yeast</name>
    <name type="synonym">Arxula adeninivorans</name>
    <dbReference type="NCBI Taxonomy" id="409370"/>
    <lineage>
        <taxon>Eukaryota</taxon>
        <taxon>Fungi</taxon>
        <taxon>Dikarya</taxon>
        <taxon>Ascomycota</taxon>
        <taxon>Saccharomycotina</taxon>
        <taxon>Dipodascomycetes</taxon>
        <taxon>Dipodascales</taxon>
        <taxon>Trichomonascaceae</taxon>
        <taxon>Blastobotrys</taxon>
    </lineage>
</organism>
<evidence type="ECO:0000313" key="5">
    <source>
        <dbReference type="EMBL" id="CDP38311.1"/>
    </source>
</evidence>
<keyword evidence="2" id="KW-0677">Repeat</keyword>
<comment type="subcellular location">
    <subcellularLocation>
        <location evidence="1">Mitochondrion</location>
    </subcellularLocation>
</comment>
<feature type="repeat" description="PPR" evidence="3">
    <location>
        <begin position="280"/>
        <end position="314"/>
    </location>
</feature>
<dbReference type="Pfam" id="PF01535">
    <property type="entry name" value="PPR"/>
    <property type="match status" value="2"/>
</dbReference>
<dbReference type="NCBIfam" id="TIGR00756">
    <property type="entry name" value="PPR"/>
    <property type="match status" value="1"/>
</dbReference>
<evidence type="ECO:0000256" key="3">
    <source>
        <dbReference type="PROSITE-ProRule" id="PRU00708"/>
    </source>
</evidence>
<dbReference type="EMBL" id="HG937694">
    <property type="protein sequence ID" value="CDP38311.1"/>
    <property type="molecule type" value="Genomic_DNA"/>
</dbReference>
<dbReference type="AlphaFoldDB" id="A0A060TGM4"/>
<feature type="region of interest" description="Disordered" evidence="4">
    <location>
        <begin position="25"/>
        <end position="52"/>
    </location>
</feature>
<feature type="compositionally biased region" description="Low complexity" evidence="4">
    <location>
        <begin position="25"/>
        <end position="49"/>
    </location>
</feature>
<accession>A0A060TGM4</accession>
<sequence>MLKRSLQVSTLRQFVRYQSTAAASAAANSNATTSSGSSGSEGPASSPSNGTQFAREIRNREIQAALTKNDLAEASRIFEHNFRPERARDFLSPTIYSLFRELAKVKEPQSGVISAKHVFEQLLRGGVAPGWMCQAVIMADVAKGHPEQGIETWIKFLEAIGDPELTVLQVNRGAAVAAMIAYCVMCIKGGIEVKPEEALQLVPLKKLPYNRDILIQDYGSRLPRDLSDKVIEAVKKIRLHAVDFNSLDYLKDLPTDQPILLEAVYHEAQTKEKVTGVKLTEVSYARFISCFAQSTMVNRAFDIWNDLMKSGITPTNLGWNALLQAGALSRKDRRDIVDQIWTHMEKAGVSPDADSYATLIELNFRDHQIDRALDIFSDVQSGKIPNVNVSLKIFNIMLNGLLKNDMISEAEALRAEGKQKGYVGNIMTYNSFIRTYIDTKQYNKIETLLTEMGEDQIAPDVVTYTNLIDATFKKSRDSGVSPMPVVDDLIKDMAANGIKANTIAMTSIIGGLIKSTGDIHAARALFDTLLHRNLHPNQRTFATIIDGELTYGSRERALKYFHSMPRNGIRKPTTVYNQFINASARRGDANGALEMLEQLIEDPYTDPNRYSYYFALNVANRQNKLNIAQRIVDHLSSHRYEFDLGDVLPSLLVTMAAKGLKVPPQLLERAHASQAKKKGTSQ</sequence>
<dbReference type="Gene3D" id="1.25.40.10">
    <property type="entry name" value="Tetratricopeptide repeat domain"/>
    <property type="match status" value="3"/>
</dbReference>
<gene>
    <name evidence="5" type="ORF">GNLVRS02_ARAD1D31834g</name>
</gene>
<evidence type="ECO:0000256" key="4">
    <source>
        <dbReference type="SAM" id="MobiDB-lite"/>
    </source>
</evidence>
<evidence type="ECO:0000256" key="2">
    <source>
        <dbReference type="ARBA" id="ARBA00022737"/>
    </source>
</evidence>
<name>A0A060TGM4_BLAAD</name>
<dbReference type="PROSITE" id="PS51375">
    <property type="entry name" value="PPR"/>
    <property type="match status" value="2"/>
</dbReference>
<dbReference type="PANTHER" id="PTHR47933:SF11">
    <property type="entry name" value="PENTATRICOPEPTIDE REPEAT-CONTAINING PROTEIN 2"/>
    <property type="match status" value="1"/>
</dbReference>
<dbReference type="InterPro" id="IPR011990">
    <property type="entry name" value="TPR-like_helical_dom_sf"/>
</dbReference>
<protein>
    <submittedName>
        <fullName evidence="5">ARAD1D31834p</fullName>
    </submittedName>
</protein>
<dbReference type="Pfam" id="PF13812">
    <property type="entry name" value="PPR_3"/>
    <property type="match status" value="1"/>
</dbReference>
<reference evidence="5" key="1">
    <citation type="submission" date="2014-02" db="EMBL/GenBank/DDBJ databases">
        <authorList>
            <person name="Genoscope - CEA"/>
        </authorList>
    </citation>
    <scope>NUCLEOTIDE SEQUENCE</scope>
    <source>
        <strain evidence="5">LS3</strain>
    </source>
</reference>
<dbReference type="Pfam" id="PF13041">
    <property type="entry name" value="PPR_2"/>
    <property type="match status" value="1"/>
</dbReference>
<feature type="repeat" description="PPR" evidence="3">
    <location>
        <begin position="425"/>
        <end position="459"/>
    </location>
</feature>
<dbReference type="PANTHER" id="PTHR47933">
    <property type="entry name" value="PENTATRICOPEPTIDE REPEAT-CONTAINING PROTEIN 1, MITOCHONDRIAL"/>
    <property type="match status" value="1"/>
</dbReference>
<dbReference type="InterPro" id="IPR002885">
    <property type="entry name" value="PPR_rpt"/>
</dbReference>
<dbReference type="InterPro" id="IPR051240">
    <property type="entry name" value="Mito_RNA-Proc/Resp"/>
</dbReference>
<dbReference type="PhylomeDB" id="A0A060TGM4"/>
<reference evidence="5" key="2">
    <citation type="submission" date="2014-06" db="EMBL/GenBank/DDBJ databases">
        <title>The complete genome of Blastobotrys (Arxula) adeninivorans LS3 - a yeast of biotechnological interest.</title>
        <authorList>
            <person name="Kunze G."/>
            <person name="Gaillardin C."/>
            <person name="Czernicka M."/>
            <person name="Durrens P."/>
            <person name="Martin T."/>
            <person name="Boer E."/>
            <person name="Gabaldon T."/>
            <person name="Cruz J."/>
            <person name="Talla E."/>
            <person name="Marck C."/>
            <person name="Goffeau A."/>
            <person name="Barbe V."/>
            <person name="Baret P."/>
            <person name="Baronian K."/>
            <person name="Beier S."/>
            <person name="Bleykasten C."/>
            <person name="Bode R."/>
            <person name="Casaregola S."/>
            <person name="Despons L."/>
            <person name="Fairhead C."/>
            <person name="Giersberg M."/>
            <person name="Gierski P."/>
            <person name="Hahnel U."/>
            <person name="Hartmann A."/>
            <person name="Jankowska D."/>
            <person name="Jubin C."/>
            <person name="Jung P."/>
            <person name="Lafontaine I."/>
            <person name="Leh-Louis V."/>
            <person name="Lemaire M."/>
            <person name="Marcet-Houben M."/>
            <person name="Mascher M."/>
            <person name="Morel G."/>
            <person name="Richard G.-F."/>
            <person name="Riechen J."/>
            <person name="Sacerdot C."/>
            <person name="Sarkar A."/>
            <person name="Savel G."/>
            <person name="Schacherer J."/>
            <person name="Sherman D."/>
            <person name="Straub M.-L."/>
            <person name="Stein N."/>
            <person name="Thierry A."/>
            <person name="Trautwein-Schult A."/>
            <person name="Westhof E."/>
            <person name="Worch S."/>
            <person name="Dujon B."/>
            <person name="Souciet J.-L."/>
            <person name="Wincker P."/>
            <person name="Scholz U."/>
            <person name="Neuveglise N."/>
        </authorList>
    </citation>
    <scope>NUCLEOTIDE SEQUENCE</scope>
    <source>
        <strain evidence="5">LS3</strain>
    </source>
</reference>
<dbReference type="GO" id="GO:0003729">
    <property type="term" value="F:mRNA binding"/>
    <property type="evidence" value="ECO:0007669"/>
    <property type="project" value="TreeGrafter"/>
</dbReference>
<dbReference type="GO" id="GO:0005739">
    <property type="term" value="C:mitochondrion"/>
    <property type="evidence" value="ECO:0007669"/>
    <property type="project" value="UniProtKB-SubCell"/>
</dbReference>